<dbReference type="Gene3D" id="3.20.20.80">
    <property type="entry name" value="Glycosidases"/>
    <property type="match status" value="1"/>
</dbReference>
<keyword evidence="2" id="KW-0677">Repeat</keyword>
<dbReference type="InterPro" id="IPR002110">
    <property type="entry name" value="Ankyrin_rpt"/>
</dbReference>
<dbReference type="SUPFAM" id="SSF48403">
    <property type="entry name" value="Ankyrin repeat"/>
    <property type="match status" value="2"/>
</dbReference>
<sequence length="1675" mass="191747">MGCAGSKTGKAEGDSDRYHQEILHAAQSGDIKRLKDTFDELDRRKAYATKKEVLNMVLNPLMCSIPPVIGIGLVFFLLIPFCIYMEELTSTSPLLPSVEQETTANNYLNVRTTRKNLLQMVFNLRVKHSKIKTTKKINKYSSATSIRQNNISQNYSYHRRIKQLKTKWTKYVINSTTNKILPEYPRPQMKRQQWINLNGLWSFTMTYRSSIIQQRTINYKLIFNETIRVPFPVESYLSGIRRMVLSNHYLWYQRRLQISQNWLGKFNRLLLHFDSVDYETYVWINRIFVGKHRGGYQSFSFDITEYLQTSIKDKFNYYQQELIVRVWDPTNEGYQTRGKQLLNSPKKSIYYTPVSGIWQTVWLESVPLVYISKLWFQTTIDHQNISTLHYRVDINIKNRKSEKVVQYISPSSIVYLNYNEFDNISWDLTDLLDIERRTSTKNDPSVFHSSVKLLKNTRYVLKLILKYENDVIVEKTDIVPNLEQKFVLNKNAVKLWSPEFPNLYNITIKLYEKHTNITTIKTFQNSINNKLHQFRLFENAFGVHNHQKLDEIESYIGFRSISLCGSSIKQICLNNEKYFMLGVLDQGYWPDGLYRSPTDSALKYDIVKMKSLGFNTIRKHMKIESSRWYYWCDVLGMLVWQDMPASDSYYGYEVELSEDERLRVIRDSILNTNNIELDYPHLNLSINGTIMKSVQEQEQEQERPVFLPNTVNGHQKGDQRSLESKLQFEYELKSMIDTLYNHPSIVVWVLFNEEWGQYDTLRLGVWLKYYSGQSRLINAVSGWQDRSVGDIRDVHDYTSQIELPLVNTYDRTSRALVLGECGGYGLIISRMHTWNFESDEGWSYSHFKDKYLITYKFERLMMQINVLKHHSYLSSIIYTQLSDVEYELNGILTYDRKITKYIQSHIKNAMKFNFTNIYRMHIVFSGKLYSTPWNYSNNETMKNKKQIKTAPFRNFTNIWLNRTFTLDSSTKDKYRHYYLYLSYYFSYVNITIDNRYKIDLEDPSIEYVFIPLNYTIQNMFKSNINRYREADGLTALSIAAGKKHKPITEILANCPEVDVNQASLSGITPLLMVAEVGWPDILQILLSRRALVDSAPSGKRAEENKIAGSTPLIGATKYNHPECVKILLQNKADPNHQNQSGISALMLAAEQGYFECVKLLVQYGAKLELAPSGQLALNMNLCGQTPLFCAAKEGRQDIVKYLLEQGAEPRVQNHYGVSALWIPAQKGMLNVVELLLDAKAETEIAPFGHLADDLNITGWTPLYAAMKSRKFEVVKLLLKRGANPNAVTKLGSTPFLLASEICDLDVIEACVEAGADLDFAPSGKDADNLNITGQTALFMATLKERFDVVKYLISKTAKVNVQNRYGVSPLLLCAESGNKELVQLLVGAGANVNITPAGELAEENFLAGQTGATPLYTAAEEGHFGVVELLIRHGADVNRSPQGNVAKDLRIENQTPLLIACMRNHEKIIRFLIQNGANVNVTSDRGSSPFLAICQHNNVELASLLIKHGARYDVEAYNLYDGKINGLIVAAESGSFDILKLLVENGLDVNYRIEGKGETAGRTPLFCACAKGYQEIVRYLIDHGADVNGTERSGLSCLHIASAMGHSETVRILCENGVNIDQQFRFEEQDVTAYDLADSQDRNSVCDVLKRYGCKLPIEGGGGSTSSTTQKSQLQ</sequence>
<dbReference type="InterPro" id="IPR008979">
    <property type="entry name" value="Galactose-bd-like_sf"/>
</dbReference>
<evidence type="ECO:0000313" key="9">
    <source>
        <dbReference type="EMBL" id="CAF0935128.1"/>
    </source>
</evidence>
<dbReference type="InterPro" id="IPR006104">
    <property type="entry name" value="Glyco_hydro_2_N"/>
</dbReference>
<accession>A0A814BY78</accession>
<comment type="caution">
    <text evidence="9">The sequence shown here is derived from an EMBL/GenBank/DDBJ whole genome shotgun (WGS) entry which is preliminary data.</text>
</comment>
<evidence type="ECO:0000313" key="10">
    <source>
        <dbReference type="EMBL" id="CAF3712488.1"/>
    </source>
</evidence>
<feature type="transmembrane region" description="Helical" evidence="5">
    <location>
        <begin position="53"/>
        <end position="79"/>
    </location>
</feature>
<keyword evidence="11" id="KW-1185">Reference proteome</keyword>
<dbReference type="SUPFAM" id="SSF51445">
    <property type="entry name" value="(Trans)glycosidases"/>
    <property type="match status" value="1"/>
</dbReference>
<keyword evidence="5" id="KW-0472">Membrane</keyword>
<dbReference type="Proteomes" id="UP000681722">
    <property type="component" value="Unassembled WGS sequence"/>
</dbReference>
<dbReference type="EMBL" id="CAJNOQ010002048">
    <property type="protein sequence ID" value="CAF0935128.1"/>
    <property type="molecule type" value="Genomic_DNA"/>
</dbReference>
<dbReference type="Pfam" id="PF00023">
    <property type="entry name" value="Ank"/>
    <property type="match status" value="1"/>
</dbReference>
<feature type="repeat" description="ANK" evidence="4">
    <location>
        <begin position="1452"/>
        <end position="1484"/>
    </location>
</feature>
<evidence type="ECO:0000256" key="3">
    <source>
        <dbReference type="ARBA" id="ARBA00023043"/>
    </source>
</evidence>
<dbReference type="PROSITE" id="PS50297">
    <property type="entry name" value="ANK_REP_REGION"/>
    <property type="match status" value="10"/>
</dbReference>
<dbReference type="GO" id="GO:0004553">
    <property type="term" value="F:hydrolase activity, hydrolyzing O-glycosyl compounds"/>
    <property type="evidence" value="ECO:0007669"/>
    <property type="project" value="InterPro"/>
</dbReference>
<dbReference type="InterPro" id="IPR006102">
    <property type="entry name" value="Ig-like_GH2"/>
</dbReference>
<dbReference type="Proteomes" id="UP000663829">
    <property type="component" value="Unassembled WGS sequence"/>
</dbReference>
<evidence type="ECO:0000256" key="4">
    <source>
        <dbReference type="PROSITE-ProRule" id="PRU00023"/>
    </source>
</evidence>
<dbReference type="Pfam" id="PF00703">
    <property type="entry name" value="Glyco_hydro_2"/>
    <property type="match status" value="1"/>
</dbReference>
<reference evidence="9" key="1">
    <citation type="submission" date="2021-02" db="EMBL/GenBank/DDBJ databases">
        <authorList>
            <person name="Nowell W R."/>
        </authorList>
    </citation>
    <scope>NUCLEOTIDE SEQUENCE</scope>
</reference>
<feature type="domain" description="Glycosyl hydrolases family 2 sugar binding" evidence="8">
    <location>
        <begin position="197"/>
        <end position="309"/>
    </location>
</feature>
<dbReference type="Pfam" id="PF02836">
    <property type="entry name" value="Glyco_hydro_2_C"/>
    <property type="match status" value="1"/>
</dbReference>
<proteinExistence type="inferred from homology"/>
<dbReference type="PANTHER" id="PTHR24198:SF165">
    <property type="entry name" value="ANKYRIN REPEAT-CONTAINING PROTEIN-RELATED"/>
    <property type="match status" value="1"/>
</dbReference>
<dbReference type="SUPFAM" id="SSF49303">
    <property type="entry name" value="beta-Galactosidase/glucuronidase domain"/>
    <property type="match status" value="1"/>
</dbReference>
<feature type="repeat" description="ANK" evidence="4">
    <location>
        <begin position="1560"/>
        <end position="1592"/>
    </location>
</feature>
<evidence type="ECO:0000259" key="6">
    <source>
        <dbReference type="Pfam" id="PF00703"/>
    </source>
</evidence>
<evidence type="ECO:0000259" key="7">
    <source>
        <dbReference type="Pfam" id="PF02836"/>
    </source>
</evidence>
<feature type="repeat" description="ANK" evidence="4">
    <location>
        <begin position="1107"/>
        <end position="1139"/>
    </location>
</feature>
<feature type="repeat" description="ANK" evidence="4">
    <location>
        <begin position="1365"/>
        <end position="1397"/>
    </location>
</feature>
<dbReference type="Gene3D" id="1.25.40.20">
    <property type="entry name" value="Ankyrin repeat-containing domain"/>
    <property type="match status" value="3"/>
</dbReference>
<keyword evidence="5" id="KW-0812">Transmembrane</keyword>
<dbReference type="GO" id="GO:0005975">
    <property type="term" value="P:carbohydrate metabolic process"/>
    <property type="evidence" value="ECO:0007669"/>
    <property type="project" value="InterPro"/>
</dbReference>
<dbReference type="EMBL" id="CAJOBC010002048">
    <property type="protein sequence ID" value="CAF3712488.1"/>
    <property type="molecule type" value="Genomic_DNA"/>
</dbReference>
<dbReference type="SUPFAM" id="SSF49785">
    <property type="entry name" value="Galactose-binding domain-like"/>
    <property type="match status" value="1"/>
</dbReference>
<dbReference type="InterPro" id="IPR006103">
    <property type="entry name" value="Glyco_hydro_2_cat"/>
</dbReference>
<feature type="domain" description="Glycoside hydrolase family 2 catalytic" evidence="7">
    <location>
        <begin position="571"/>
        <end position="793"/>
    </location>
</feature>
<evidence type="ECO:0008006" key="12">
    <source>
        <dbReference type="Google" id="ProtNLM"/>
    </source>
</evidence>
<dbReference type="InterPro" id="IPR017853">
    <property type="entry name" value="GH"/>
</dbReference>
<dbReference type="PANTHER" id="PTHR24198">
    <property type="entry name" value="ANKYRIN REPEAT AND PROTEIN KINASE DOMAIN-CONTAINING PROTEIN"/>
    <property type="match status" value="1"/>
</dbReference>
<name>A0A814BY78_9BILA</name>
<dbReference type="Pfam" id="PF02837">
    <property type="entry name" value="Glyco_hydro_2_N"/>
    <property type="match status" value="1"/>
</dbReference>
<feature type="repeat" description="ANK" evidence="4">
    <location>
        <begin position="1140"/>
        <end position="1172"/>
    </location>
</feature>
<feature type="repeat" description="ANK" evidence="4">
    <location>
        <begin position="1593"/>
        <end position="1625"/>
    </location>
</feature>
<protein>
    <recommendedName>
        <fullName evidence="12">Beta-galactosidase</fullName>
    </recommendedName>
</protein>
<dbReference type="SMART" id="SM00248">
    <property type="entry name" value="ANK"/>
    <property type="match status" value="16"/>
</dbReference>
<evidence type="ECO:0000256" key="2">
    <source>
        <dbReference type="ARBA" id="ARBA00022737"/>
    </source>
</evidence>
<evidence type="ECO:0000256" key="1">
    <source>
        <dbReference type="ARBA" id="ARBA00007401"/>
    </source>
</evidence>
<dbReference type="OrthoDB" id="20872at2759"/>
<evidence type="ECO:0000259" key="8">
    <source>
        <dbReference type="Pfam" id="PF02837"/>
    </source>
</evidence>
<feature type="repeat" description="ANK" evidence="4">
    <location>
        <begin position="1332"/>
        <end position="1364"/>
    </location>
</feature>
<feature type="domain" description="Glycoside hydrolase family 2 immunoglobulin-like beta-sandwich" evidence="6">
    <location>
        <begin position="479"/>
        <end position="522"/>
    </location>
</feature>
<feature type="repeat" description="ANK" evidence="4">
    <location>
        <begin position="1410"/>
        <end position="1442"/>
    </location>
</feature>
<evidence type="ECO:0000256" key="5">
    <source>
        <dbReference type="SAM" id="Phobius"/>
    </source>
</evidence>
<keyword evidence="5" id="KW-1133">Transmembrane helix</keyword>
<feature type="repeat" description="ANK" evidence="4">
    <location>
        <begin position="1182"/>
        <end position="1214"/>
    </location>
</feature>
<dbReference type="InterPro" id="IPR036156">
    <property type="entry name" value="Beta-gal/glucu_dom_sf"/>
</dbReference>
<gene>
    <name evidence="9" type="ORF">GPM918_LOCUS10398</name>
    <name evidence="10" type="ORF">SRO942_LOCUS10399</name>
</gene>
<dbReference type="PRINTS" id="PR01415">
    <property type="entry name" value="ANKYRIN"/>
</dbReference>
<dbReference type="Gene3D" id="2.60.120.260">
    <property type="entry name" value="Galactose-binding domain-like"/>
    <property type="match status" value="1"/>
</dbReference>
<organism evidence="9 11">
    <name type="scientific">Didymodactylos carnosus</name>
    <dbReference type="NCBI Taxonomy" id="1234261"/>
    <lineage>
        <taxon>Eukaryota</taxon>
        <taxon>Metazoa</taxon>
        <taxon>Spiralia</taxon>
        <taxon>Gnathifera</taxon>
        <taxon>Rotifera</taxon>
        <taxon>Eurotatoria</taxon>
        <taxon>Bdelloidea</taxon>
        <taxon>Philodinida</taxon>
        <taxon>Philodinidae</taxon>
        <taxon>Didymodactylos</taxon>
    </lineage>
</organism>
<dbReference type="PROSITE" id="PS50088">
    <property type="entry name" value="ANK_REPEAT"/>
    <property type="match status" value="11"/>
</dbReference>
<evidence type="ECO:0000313" key="11">
    <source>
        <dbReference type="Proteomes" id="UP000663829"/>
    </source>
</evidence>
<feature type="repeat" description="ANK" evidence="4">
    <location>
        <begin position="1257"/>
        <end position="1289"/>
    </location>
</feature>
<dbReference type="Pfam" id="PF12796">
    <property type="entry name" value="Ank_2"/>
    <property type="match status" value="5"/>
</dbReference>
<feature type="repeat" description="ANK" evidence="4">
    <location>
        <begin position="1527"/>
        <end position="1554"/>
    </location>
</feature>
<dbReference type="InterPro" id="IPR036770">
    <property type="entry name" value="Ankyrin_rpt-contain_sf"/>
</dbReference>
<comment type="similarity">
    <text evidence="1">Belongs to the glycosyl hydrolase 2 family.</text>
</comment>
<keyword evidence="3 4" id="KW-0040">ANK repeat</keyword>